<comment type="caution">
    <text evidence="2">The sequence shown here is derived from an EMBL/GenBank/DDBJ whole genome shotgun (WGS) entry which is preliminary data.</text>
</comment>
<dbReference type="EMBL" id="QPFP01000056">
    <property type="protein sequence ID" value="TEB25494.1"/>
    <property type="molecule type" value="Genomic_DNA"/>
</dbReference>
<gene>
    <name evidence="2" type="ORF">FA13DRAFT_1738220</name>
</gene>
<organism evidence="2 3">
    <name type="scientific">Coprinellus micaceus</name>
    <name type="common">Glistening ink-cap mushroom</name>
    <name type="synonym">Coprinus micaceus</name>
    <dbReference type="NCBI Taxonomy" id="71717"/>
    <lineage>
        <taxon>Eukaryota</taxon>
        <taxon>Fungi</taxon>
        <taxon>Dikarya</taxon>
        <taxon>Basidiomycota</taxon>
        <taxon>Agaricomycotina</taxon>
        <taxon>Agaricomycetes</taxon>
        <taxon>Agaricomycetidae</taxon>
        <taxon>Agaricales</taxon>
        <taxon>Agaricineae</taxon>
        <taxon>Psathyrellaceae</taxon>
        <taxon>Coprinellus</taxon>
    </lineage>
</organism>
<keyword evidence="3" id="KW-1185">Reference proteome</keyword>
<feature type="region of interest" description="Disordered" evidence="1">
    <location>
        <begin position="46"/>
        <end position="66"/>
    </location>
</feature>
<reference evidence="2 3" key="1">
    <citation type="journal article" date="2019" name="Nat. Ecol. Evol.">
        <title>Megaphylogeny resolves global patterns of mushroom evolution.</title>
        <authorList>
            <person name="Varga T."/>
            <person name="Krizsan K."/>
            <person name="Foldi C."/>
            <person name="Dima B."/>
            <person name="Sanchez-Garcia M."/>
            <person name="Sanchez-Ramirez S."/>
            <person name="Szollosi G.J."/>
            <person name="Szarkandi J.G."/>
            <person name="Papp V."/>
            <person name="Albert L."/>
            <person name="Andreopoulos W."/>
            <person name="Angelini C."/>
            <person name="Antonin V."/>
            <person name="Barry K.W."/>
            <person name="Bougher N.L."/>
            <person name="Buchanan P."/>
            <person name="Buyck B."/>
            <person name="Bense V."/>
            <person name="Catcheside P."/>
            <person name="Chovatia M."/>
            <person name="Cooper J."/>
            <person name="Damon W."/>
            <person name="Desjardin D."/>
            <person name="Finy P."/>
            <person name="Geml J."/>
            <person name="Haridas S."/>
            <person name="Hughes K."/>
            <person name="Justo A."/>
            <person name="Karasinski D."/>
            <person name="Kautmanova I."/>
            <person name="Kiss B."/>
            <person name="Kocsube S."/>
            <person name="Kotiranta H."/>
            <person name="LaButti K.M."/>
            <person name="Lechner B.E."/>
            <person name="Liimatainen K."/>
            <person name="Lipzen A."/>
            <person name="Lukacs Z."/>
            <person name="Mihaltcheva S."/>
            <person name="Morgado L.N."/>
            <person name="Niskanen T."/>
            <person name="Noordeloos M.E."/>
            <person name="Ohm R.A."/>
            <person name="Ortiz-Santana B."/>
            <person name="Ovrebo C."/>
            <person name="Racz N."/>
            <person name="Riley R."/>
            <person name="Savchenko A."/>
            <person name="Shiryaev A."/>
            <person name="Soop K."/>
            <person name="Spirin V."/>
            <person name="Szebenyi C."/>
            <person name="Tomsovsky M."/>
            <person name="Tulloss R.E."/>
            <person name="Uehling J."/>
            <person name="Grigoriev I.V."/>
            <person name="Vagvolgyi C."/>
            <person name="Papp T."/>
            <person name="Martin F.M."/>
            <person name="Miettinen O."/>
            <person name="Hibbett D.S."/>
            <person name="Nagy L.G."/>
        </authorList>
    </citation>
    <scope>NUCLEOTIDE SEQUENCE [LARGE SCALE GENOMIC DNA]</scope>
    <source>
        <strain evidence="2 3">FP101781</strain>
    </source>
</reference>
<accession>A0A4Y7SV54</accession>
<evidence type="ECO:0000256" key="1">
    <source>
        <dbReference type="SAM" id="MobiDB-lite"/>
    </source>
</evidence>
<protein>
    <submittedName>
        <fullName evidence="2">Uncharacterized protein</fullName>
    </submittedName>
</protein>
<sequence>MEPHAYRHRALFSRTNFNLILRTLQASPVPCLPQLSSFLADHNATENSDLDGIPSPTVGSDRQGRTHSTFARLQRNIARIAELASRPKISCPDAQGVPVVQNNAEEVDGGK</sequence>
<name>A0A4Y7SV54_COPMI</name>
<dbReference type="Proteomes" id="UP000298030">
    <property type="component" value="Unassembled WGS sequence"/>
</dbReference>
<dbReference type="AlphaFoldDB" id="A0A4Y7SV54"/>
<evidence type="ECO:0000313" key="2">
    <source>
        <dbReference type="EMBL" id="TEB25494.1"/>
    </source>
</evidence>
<proteinExistence type="predicted"/>
<evidence type="ECO:0000313" key="3">
    <source>
        <dbReference type="Proteomes" id="UP000298030"/>
    </source>
</evidence>